<evidence type="ECO:0000313" key="2">
    <source>
        <dbReference type="Proteomes" id="UP001597467"/>
    </source>
</evidence>
<dbReference type="EMBL" id="JBHULM010000011">
    <property type="protein sequence ID" value="MFD2542895.1"/>
    <property type="molecule type" value="Genomic_DNA"/>
</dbReference>
<name>A0ABW5K3W3_9FLAO</name>
<dbReference type="Proteomes" id="UP001597467">
    <property type="component" value="Unassembled WGS sequence"/>
</dbReference>
<proteinExistence type="predicted"/>
<accession>A0ABW5K3W3</accession>
<dbReference type="RefSeq" id="WP_379904237.1">
    <property type="nucleotide sequence ID" value="NZ_JBHULM010000011.1"/>
</dbReference>
<organism evidence="1 2">
    <name type="scientific">Lacinutrix gracilariae</name>
    <dbReference type="NCBI Taxonomy" id="1747198"/>
    <lineage>
        <taxon>Bacteria</taxon>
        <taxon>Pseudomonadati</taxon>
        <taxon>Bacteroidota</taxon>
        <taxon>Flavobacteriia</taxon>
        <taxon>Flavobacteriales</taxon>
        <taxon>Flavobacteriaceae</taxon>
        <taxon>Lacinutrix</taxon>
    </lineage>
</organism>
<reference evidence="2" key="1">
    <citation type="journal article" date="2019" name="Int. J. Syst. Evol. Microbiol.">
        <title>The Global Catalogue of Microorganisms (GCM) 10K type strain sequencing project: providing services to taxonomists for standard genome sequencing and annotation.</title>
        <authorList>
            <consortium name="The Broad Institute Genomics Platform"/>
            <consortium name="The Broad Institute Genome Sequencing Center for Infectious Disease"/>
            <person name="Wu L."/>
            <person name="Ma J."/>
        </authorList>
    </citation>
    <scope>NUCLEOTIDE SEQUENCE [LARGE SCALE GENOMIC DNA]</scope>
    <source>
        <strain evidence="2">KCTC 42808</strain>
    </source>
</reference>
<protein>
    <recommendedName>
        <fullName evidence="3">Lipoprotein</fullName>
    </recommendedName>
</protein>
<gene>
    <name evidence="1" type="ORF">ACFSSB_11245</name>
</gene>
<dbReference type="PROSITE" id="PS51257">
    <property type="entry name" value="PROKAR_LIPOPROTEIN"/>
    <property type="match status" value="1"/>
</dbReference>
<comment type="caution">
    <text evidence="1">The sequence shown here is derived from an EMBL/GenBank/DDBJ whole genome shotgun (WGS) entry which is preliminary data.</text>
</comment>
<evidence type="ECO:0000313" key="1">
    <source>
        <dbReference type="EMBL" id="MFD2542895.1"/>
    </source>
</evidence>
<sequence>MKKLALTFVVALIAFACKNEAKHSEIQETINSKLIETSPELIVSIDFKTNKVDEFRLLLNNIKVDEFQKKNIQIIEKVSPSSSTDNIIAKFGENNISKLFLIVLGTKELKEVIIENIRLSYGKNNINIKPSELEKYFNFNKFIEFDSASNKILTKKVEGKHNPVLQLKPFALKKLEESSDISK</sequence>
<keyword evidence="2" id="KW-1185">Reference proteome</keyword>
<evidence type="ECO:0008006" key="3">
    <source>
        <dbReference type="Google" id="ProtNLM"/>
    </source>
</evidence>